<evidence type="ECO:0000313" key="2">
    <source>
        <dbReference type="Proteomes" id="UP000765509"/>
    </source>
</evidence>
<organism evidence="1 2">
    <name type="scientific">Austropuccinia psidii MF-1</name>
    <dbReference type="NCBI Taxonomy" id="1389203"/>
    <lineage>
        <taxon>Eukaryota</taxon>
        <taxon>Fungi</taxon>
        <taxon>Dikarya</taxon>
        <taxon>Basidiomycota</taxon>
        <taxon>Pucciniomycotina</taxon>
        <taxon>Pucciniomycetes</taxon>
        <taxon>Pucciniales</taxon>
        <taxon>Sphaerophragmiaceae</taxon>
        <taxon>Austropuccinia</taxon>
    </lineage>
</organism>
<protein>
    <submittedName>
        <fullName evidence="1">Uncharacterized protein</fullName>
    </submittedName>
</protein>
<dbReference type="AlphaFoldDB" id="A0A9Q3BFT6"/>
<sequence length="131" mass="15853">MGSKHRSPSQNQDGDNMTWSEKEALRKLPEATVWPKFSGVREYDHMVLIDYIDRLLIVVPRILDYWIKAIWNTELNRNSGIWYTEIKEIHGRRNWPWWKSQIIHKYSNGTFIWKKTMSFGNEKYSMEKDPY</sequence>
<name>A0A9Q3BFT6_9BASI</name>
<keyword evidence="2" id="KW-1185">Reference proteome</keyword>
<comment type="caution">
    <text evidence="1">The sequence shown here is derived from an EMBL/GenBank/DDBJ whole genome shotgun (WGS) entry which is preliminary data.</text>
</comment>
<dbReference type="Proteomes" id="UP000765509">
    <property type="component" value="Unassembled WGS sequence"/>
</dbReference>
<proteinExistence type="predicted"/>
<gene>
    <name evidence="1" type="ORF">O181_003881</name>
</gene>
<reference evidence="1" key="1">
    <citation type="submission" date="2021-03" db="EMBL/GenBank/DDBJ databases">
        <title>Draft genome sequence of rust myrtle Austropuccinia psidii MF-1, a brazilian biotype.</title>
        <authorList>
            <person name="Quecine M.C."/>
            <person name="Pachon D.M.R."/>
            <person name="Bonatelli M.L."/>
            <person name="Correr F.H."/>
            <person name="Franceschini L.M."/>
            <person name="Leite T.F."/>
            <person name="Margarido G.R.A."/>
            <person name="Almeida C.A."/>
            <person name="Ferrarezi J.A."/>
            <person name="Labate C.A."/>
        </authorList>
    </citation>
    <scope>NUCLEOTIDE SEQUENCE</scope>
    <source>
        <strain evidence="1">MF-1</strain>
    </source>
</reference>
<evidence type="ECO:0000313" key="1">
    <source>
        <dbReference type="EMBL" id="MBW0464166.1"/>
    </source>
</evidence>
<dbReference type="EMBL" id="AVOT02000715">
    <property type="protein sequence ID" value="MBW0464166.1"/>
    <property type="molecule type" value="Genomic_DNA"/>
</dbReference>
<accession>A0A9Q3BFT6</accession>